<feature type="region of interest" description="Disordered" evidence="1">
    <location>
        <begin position="19"/>
        <end position="61"/>
    </location>
</feature>
<accession>A0A0K8UPB5</accession>
<organism evidence="2">
    <name type="scientific">Bactrocera latifrons</name>
    <name type="common">Malaysian fruit fly</name>
    <name type="synonym">Chaetodacus latifrons</name>
    <dbReference type="NCBI Taxonomy" id="174628"/>
    <lineage>
        <taxon>Eukaryota</taxon>
        <taxon>Metazoa</taxon>
        <taxon>Ecdysozoa</taxon>
        <taxon>Arthropoda</taxon>
        <taxon>Hexapoda</taxon>
        <taxon>Insecta</taxon>
        <taxon>Pterygota</taxon>
        <taxon>Neoptera</taxon>
        <taxon>Endopterygota</taxon>
        <taxon>Diptera</taxon>
        <taxon>Brachycera</taxon>
        <taxon>Muscomorpha</taxon>
        <taxon>Tephritoidea</taxon>
        <taxon>Tephritidae</taxon>
        <taxon>Bactrocera</taxon>
        <taxon>Bactrocera</taxon>
    </lineage>
</organism>
<evidence type="ECO:0008006" key="3">
    <source>
        <dbReference type="Google" id="ProtNLM"/>
    </source>
</evidence>
<proteinExistence type="predicted"/>
<evidence type="ECO:0000313" key="2">
    <source>
        <dbReference type="EMBL" id="JAI28333.1"/>
    </source>
</evidence>
<protein>
    <recommendedName>
        <fullName evidence="3">PiggyBac transposable element-derived protein domain-containing protein</fullName>
    </recommendedName>
</protein>
<dbReference type="EMBL" id="GDHF01023981">
    <property type="protein sequence ID" value="JAI28333.1"/>
    <property type="molecule type" value="Transcribed_RNA"/>
</dbReference>
<gene>
    <name evidence="2" type="ORF">c3_g1_i5</name>
</gene>
<name>A0A0K8UPB5_BACLA</name>
<dbReference type="AlphaFoldDB" id="A0A0K8UPB5"/>
<evidence type="ECO:0000256" key="1">
    <source>
        <dbReference type="SAM" id="MobiDB-lite"/>
    </source>
</evidence>
<reference evidence="2" key="1">
    <citation type="submission" date="2015-06" db="EMBL/GenBank/DDBJ databases">
        <authorList>
            <person name="Hoefler B.C."/>
            <person name="Straight P.D."/>
        </authorList>
    </citation>
    <scope>NUCLEOTIDE SEQUENCE</scope>
</reference>
<feature type="compositionally biased region" description="Acidic residues" evidence="1">
    <location>
        <begin position="20"/>
        <end position="44"/>
    </location>
</feature>
<sequence>MSQRKRKLSIEEIHQIINSDAEDIFDESDSDEDFVPITENETDDSNTSSSESEVDVGFEGSNATEEVNLPNILSKDKSIIWHDQPLPISRGETPRNQILCRSSGSSKCAISMVTDVKSSFDIFMPSSIKNRVVEMSNIKE</sequence>